<name>A0A3F3PJ48_9EURO</name>
<dbReference type="InterPro" id="IPR053230">
    <property type="entry name" value="Trans_reg_galc"/>
</dbReference>
<proteinExistence type="predicted"/>
<sequence length="251" mass="28232">MRQAVDSLYSPEFARRPWLTIYAAMIDLVHETDDWLSSLAEAFSFKDHQGSGHFNRRRWSLAVRLHSVRITICRPSLCRSGRHRQGTEPSKDLQQTADICIDSACQILDLLPDNPDGIWLAQVSPWWCVLHYLMQSATILLIELGYCIRTGAGQAAFIESRIGKALDWLSALAADDLAAERAFKVCDNLHRRLFLRSMIEQDRVPRFSAALSTKLVPSADVPGLVSQAEHSSTRVSVVPHGTGSRHLWTQK</sequence>
<dbReference type="CDD" id="cd12148">
    <property type="entry name" value="fungal_TF_MHR"/>
    <property type="match status" value="1"/>
</dbReference>
<organism evidence="2 3">
    <name type="scientific">Aspergillus welwitschiae</name>
    <dbReference type="NCBI Taxonomy" id="1341132"/>
    <lineage>
        <taxon>Eukaryota</taxon>
        <taxon>Fungi</taxon>
        <taxon>Dikarya</taxon>
        <taxon>Ascomycota</taxon>
        <taxon>Pezizomycotina</taxon>
        <taxon>Eurotiomycetes</taxon>
        <taxon>Eurotiomycetidae</taxon>
        <taxon>Eurotiales</taxon>
        <taxon>Aspergillaceae</taxon>
        <taxon>Aspergillus</taxon>
        <taxon>Aspergillus subgen. Circumdati</taxon>
    </lineage>
</organism>
<dbReference type="PANTHER" id="PTHR47654:SF1">
    <property type="entry name" value="ZN(II)2CYS6 TRANSCRIPTION FACTOR (EUROFUNG)"/>
    <property type="match status" value="1"/>
</dbReference>
<dbReference type="PANTHER" id="PTHR47654">
    <property type="entry name" value="ZN(II)2CYS6 TRANSCRIPTION FACTOR (EUROFUNG)-RELATED"/>
    <property type="match status" value="1"/>
</dbReference>
<evidence type="ECO:0000256" key="1">
    <source>
        <dbReference type="SAM" id="MobiDB-lite"/>
    </source>
</evidence>
<dbReference type="AlphaFoldDB" id="A0A3F3PJ48"/>
<dbReference type="RefSeq" id="XP_026619996.1">
    <property type="nucleotide sequence ID" value="XM_026763821.1"/>
</dbReference>
<keyword evidence="3" id="KW-1185">Reference proteome</keyword>
<feature type="region of interest" description="Disordered" evidence="1">
    <location>
        <begin position="232"/>
        <end position="251"/>
    </location>
</feature>
<evidence type="ECO:0008006" key="4">
    <source>
        <dbReference type="Google" id="ProtNLM"/>
    </source>
</evidence>
<accession>A0A3F3PJ48</accession>
<gene>
    <name evidence="2" type="ORF">BDQ94DRAFT_123796</name>
</gene>
<protein>
    <recommendedName>
        <fullName evidence="4">Fungal-specific transcription factor domain-domain-containing protein</fullName>
    </recommendedName>
</protein>
<dbReference type="Proteomes" id="UP000253729">
    <property type="component" value="Unassembled WGS sequence"/>
</dbReference>
<dbReference type="GeneID" id="38132177"/>
<evidence type="ECO:0000313" key="2">
    <source>
        <dbReference type="EMBL" id="RDH26974.1"/>
    </source>
</evidence>
<dbReference type="EMBL" id="KZ852107">
    <property type="protein sequence ID" value="RDH26974.1"/>
    <property type="molecule type" value="Genomic_DNA"/>
</dbReference>
<reference evidence="2 3" key="1">
    <citation type="submission" date="2018-07" db="EMBL/GenBank/DDBJ databases">
        <title>The genomes of Aspergillus section Nigri reveals drivers in fungal speciation.</title>
        <authorList>
            <consortium name="DOE Joint Genome Institute"/>
            <person name="Vesth T.C."/>
            <person name="Nybo J."/>
            <person name="Theobald S."/>
            <person name="Brandl J."/>
            <person name="Frisvad J.C."/>
            <person name="Nielsen K.F."/>
            <person name="Lyhne E.K."/>
            <person name="Kogle M.E."/>
            <person name="Kuo A."/>
            <person name="Riley R."/>
            <person name="Clum A."/>
            <person name="Nolan M."/>
            <person name="Lipzen A."/>
            <person name="Salamov A."/>
            <person name="Henrissat B."/>
            <person name="Wiebenga A."/>
            <person name="De vries R.P."/>
            <person name="Grigoriev I.V."/>
            <person name="Mortensen U.H."/>
            <person name="Andersen M.R."/>
            <person name="Baker S.E."/>
        </authorList>
    </citation>
    <scope>NUCLEOTIDE SEQUENCE [LARGE SCALE GENOMIC DNA]</scope>
    <source>
        <strain evidence="2 3">CBS 139.54b</strain>
    </source>
</reference>
<evidence type="ECO:0000313" key="3">
    <source>
        <dbReference type="Proteomes" id="UP000253729"/>
    </source>
</evidence>